<dbReference type="PaxDb" id="2903-EOD19352"/>
<feature type="compositionally biased region" description="Basic and acidic residues" evidence="1">
    <location>
        <begin position="87"/>
        <end position="97"/>
    </location>
</feature>
<keyword evidence="3" id="KW-1185">Reference proteome</keyword>
<dbReference type="AlphaFoldDB" id="A0A0D3J767"/>
<evidence type="ECO:0000313" key="2">
    <source>
        <dbReference type="EnsemblProtists" id="EOD19352"/>
    </source>
</evidence>
<feature type="region of interest" description="Disordered" evidence="1">
    <location>
        <begin position="67"/>
        <end position="97"/>
    </location>
</feature>
<evidence type="ECO:0000256" key="1">
    <source>
        <dbReference type="SAM" id="MobiDB-lite"/>
    </source>
</evidence>
<organism evidence="2 3">
    <name type="scientific">Emiliania huxleyi (strain CCMP1516)</name>
    <dbReference type="NCBI Taxonomy" id="280463"/>
    <lineage>
        <taxon>Eukaryota</taxon>
        <taxon>Haptista</taxon>
        <taxon>Haptophyta</taxon>
        <taxon>Prymnesiophyceae</taxon>
        <taxon>Isochrysidales</taxon>
        <taxon>Noelaerhabdaceae</taxon>
        <taxon>Emiliania</taxon>
    </lineage>
</organism>
<name>A0A0D3J767_EMIH1</name>
<accession>A0A0D3J767</accession>
<proteinExistence type="predicted"/>
<protein>
    <recommendedName>
        <fullName evidence="4">Small EDRK-rich factor-like N-terminal domain-containing protein</fullName>
    </recommendedName>
</protein>
<dbReference type="RefSeq" id="XP_005771781.1">
    <property type="nucleotide sequence ID" value="XM_005771724.1"/>
</dbReference>
<evidence type="ECO:0000313" key="3">
    <source>
        <dbReference type="Proteomes" id="UP000013827"/>
    </source>
</evidence>
<reference evidence="2" key="2">
    <citation type="submission" date="2024-10" db="UniProtKB">
        <authorList>
            <consortium name="EnsemblProtists"/>
        </authorList>
    </citation>
    <scope>IDENTIFICATION</scope>
</reference>
<dbReference type="KEGG" id="ehx:EMIHUDRAFT_242907"/>
<dbReference type="GeneID" id="17264896"/>
<dbReference type="Proteomes" id="UP000013827">
    <property type="component" value="Unassembled WGS sequence"/>
</dbReference>
<sequence>MEDGKSIKISFPFSCVEPPLFARDGYNLQSLPARAMPAKGTPAWHAAQKAQAGGKPQVDKTFGMKNKKGKAVQAKFHTQNGGADNAAQEKRRAEMKKAEQEAMNALLFQARSAAHPGHRRLRAPE</sequence>
<dbReference type="EnsemblProtists" id="EOD19352">
    <property type="protein sequence ID" value="EOD19352"/>
    <property type="gene ID" value="EMIHUDRAFT_242907"/>
</dbReference>
<reference evidence="3" key="1">
    <citation type="journal article" date="2013" name="Nature">
        <title>Pan genome of the phytoplankton Emiliania underpins its global distribution.</title>
        <authorList>
            <person name="Read B.A."/>
            <person name="Kegel J."/>
            <person name="Klute M.J."/>
            <person name="Kuo A."/>
            <person name="Lefebvre S.C."/>
            <person name="Maumus F."/>
            <person name="Mayer C."/>
            <person name="Miller J."/>
            <person name="Monier A."/>
            <person name="Salamov A."/>
            <person name="Young J."/>
            <person name="Aguilar M."/>
            <person name="Claverie J.M."/>
            <person name="Frickenhaus S."/>
            <person name="Gonzalez K."/>
            <person name="Herman E.K."/>
            <person name="Lin Y.C."/>
            <person name="Napier J."/>
            <person name="Ogata H."/>
            <person name="Sarno A.F."/>
            <person name="Shmutz J."/>
            <person name="Schroeder D."/>
            <person name="de Vargas C."/>
            <person name="Verret F."/>
            <person name="von Dassow P."/>
            <person name="Valentin K."/>
            <person name="Van de Peer Y."/>
            <person name="Wheeler G."/>
            <person name="Dacks J.B."/>
            <person name="Delwiche C.F."/>
            <person name="Dyhrman S.T."/>
            <person name="Glockner G."/>
            <person name="John U."/>
            <person name="Richards T."/>
            <person name="Worden A.Z."/>
            <person name="Zhang X."/>
            <person name="Grigoriev I.V."/>
            <person name="Allen A.E."/>
            <person name="Bidle K."/>
            <person name="Borodovsky M."/>
            <person name="Bowler C."/>
            <person name="Brownlee C."/>
            <person name="Cock J.M."/>
            <person name="Elias M."/>
            <person name="Gladyshev V.N."/>
            <person name="Groth M."/>
            <person name="Guda C."/>
            <person name="Hadaegh A."/>
            <person name="Iglesias-Rodriguez M.D."/>
            <person name="Jenkins J."/>
            <person name="Jones B.M."/>
            <person name="Lawson T."/>
            <person name="Leese F."/>
            <person name="Lindquist E."/>
            <person name="Lobanov A."/>
            <person name="Lomsadze A."/>
            <person name="Malik S.B."/>
            <person name="Marsh M.E."/>
            <person name="Mackinder L."/>
            <person name="Mock T."/>
            <person name="Mueller-Roeber B."/>
            <person name="Pagarete A."/>
            <person name="Parker M."/>
            <person name="Probert I."/>
            <person name="Quesneville H."/>
            <person name="Raines C."/>
            <person name="Rensing S.A."/>
            <person name="Riano-Pachon D.M."/>
            <person name="Richier S."/>
            <person name="Rokitta S."/>
            <person name="Shiraiwa Y."/>
            <person name="Soanes D.M."/>
            <person name="van der Giezen M."/>
            <person name="Wahlund T.M."/>
            <person name="Williams B."/>
            <person name="Wilson W."/>
            <person name="Wolfe G."/>
            <person name="Wurch L.L."/>
        </authorList>
    </citation>
    <scope>NUCLEOTIDE SEQUENCE</scope>
</reference>
<evidence type="ECO:0008006" key="4">
    <source>
        <dbReference type="Google" id="ProtNLM"/>
    </source>
</evidence>
<dbReference type="HOGENOM" id="CLU_2019546_0_0_1"/>